<evidence type="ECO:0000256" key="3">
    <source>
        <dbReference type="ARBA" id="ARBA00022692"/>
    </source>
</evidence>
<keyword evidence="3 9" id="KW-0812">Transmembrane</keyword>
<comment type="similarity">
    <text evidence="7">Belongs to the major facilitator superfamily. Sugar transporter (TC 2.A.1.1) family. Trehalose transporter subfamily.</text>
</comment>
<feature type="transmembrane region" description="Helical" evidence="9">
    <location>
        <begin position="185"/>
        <end position="203"/>
    </location>
</feature>
<evidence type="ECO:0000313" key="11">
    <source>
        <dbReference type="EMBL" id="CAG6621645.1"/>
    </source>
</evidence>
<dbReference type="EMBL" id="HBUF01050626">
    <property type="protein sequence ID" value="CAG6621642.1"/>
    <property type="molecule type" value="Transcribed_RNA"/>
</dbReference>
<dbReference type="InterPro" id="IPR003663">
    <property type="entry name" value="Sugar/inositol_transpt"/>
</dbReference>
<keyword evidence="8" id="KW-0813">Transport</keyword>
<sequence length="485" mass="53755">MDGEPSVSTPLLPSKQGDPWRQYLASLLACLLSMATGCVAGWSAPAIPYLQNNVVGALRVDTPITDSEASWIASIITIGAILGAVPAGQLSYSLGRKWFLLLLAFPSIIGWLLIIYAEHHVMLLILGRFTTGIAFGACSVGIPLYNAEIVADSIRGRVGVFFDLLLCFGILWAYVWGALTSLHTLNTACAAVSIVFFACFYWMPESPVYLMLKNRPGEAEESLRWLRGPRFDVENELLRLHRIIEEGKNLSPRSGDDMNTFWKQMKRFQLKSPTGKAMIITMGLMTFQRFSGVSALIYYSVDIFRNAGTKISPSLATIIVGAVQIVASLLSSLLIDKLGRRFLLLTSEITMAVCQFVLVFYFVFKNQGYDMQDYSWVPIVSVCTIVAIFRVGIGPIPWFMMAELMPLEAKVWSSSFLMFYSWSCLFIVSKGFIDLVDLVGSAPTYGLLGLICLLGTVFVTFKVPETRNKSFETIQSELSIGYQPL</sequence>
<dbReference type="EMBL" id="HBUF01050627">
    <property type="protein sequence ID" value="CAG6621643.1"/>
    <property type="molecule type" value="Transcribed_RNA"/>
</dbReference>
<dbReference type="PANTHER" id="PTHR48021">
    <property type="match status" value="1"/>
</dbReference>
<dbReference type="InterPro" id="IPR050549">
    <property type="entry name" value="MFS_Trehalose_Transporter"/>
</dbReference>
<dbReference type="GO" id="GO:0005886">
    <property type="term" value="C:plasma membrane"/>
    <property type="evidence" value="ECO:0007669"/>
    <property type="project" value="UniProtKB-SubCell"/>
</dbReference>
<reference evidence="11" key="1">
    <citation type="submission" date="2021-05" db="EMBL/GenBank/DDBJ databases">
        <authorList>
            <person name="Alioto T."/>
            <person name="Alioto T."/>
            <person name="Gomez Garrido J."/>
        </authorList>
    </citation>
    <scope>NUCLEOTIDE SEQUENCE</scope>
</reference>
<dbReference type="EMBL" id="HBUF01394565">
    <property type="protein sequence ID" value="CAG6735033.1"/>
    <property type="molecule type" value="Transcribed_RNA"/>
</dbReference>
<evidence type="ECO:0000256" key="8">
    <source>
        <dbReference type="RuleBase" id="RU003346"/>
    </source>
</evidence>
<feature type="transmembrane region" description="Helical" evidence="9">
    <location>
        <begin position="342"/>
        <end position="364"/>
    </location>
</feature>
<organism evidence="11">
    <name type="scientific">Cacopsylla melanoneura</name>
    <dbReference type="NCBI Taxonomy" id="428564"/>
    <lineage>
        <taxon>Eukaryota</taxon>
        <taxon>Metazoa</taxon>
        <taxon>Ecdysozoa</taxon>
        <taxon>Arthropoda</taxon>
        <taxon>Hexapoda</taxon>
        <taxon>Insecta</taxon>
        <taxon>Pterygota</taxon>
        <taxon>Neoptera</taxon>
        <taxon>Paraneoptera</taxon>
        <taxon>Hemiptera</taxon>
        <taxon>Sternorrhyncha</taxon>
        <taxon>Psylloidea</taxon>
        <taxon>Psyllidae</taxon>
        <taxon>Psyllinae</taxon>
        <taxon>Cacopsylla</taxon>
    </lineage>
</organism>
<feature type="domain" description="Major facilitator superfamily (MFS) profile" evidence="10">
    <location>
        <begin position="21"/>
        <end position="467"/>
    </location>
</feature>
<dbReference type="InterPro" id="IPR005828">
    <property type="entry name" value="MFS_sugar_transport-like"/>
</dbReference>
<feature type="transmembrane region" description="Helical" evidence="9">
    <location>
        <begin position="69"/>
        <end position="87"/>
    </location>
</feature>
<dbReference type="EMBL" id="HBUF01394566">
    <property type="protein sequence ID" value="CAG6735034.1"/>
    <property type="molecule type" value="Transcribed_RNA"/>
</dbReference>
<evidence type="ECO:0000259" key="10">
    <source>
        <dbReference type="PROSITE" id="PS50850"/>
    </source>
</evidence>
<evidence type="ECO:0000256" key="5">
    <source>
        <dbReference type="ARBA" id="ARBA00023136"/>
    </source>
</evidence>
<keyword evidence="6" id="KW-0325">Glycoprotein</keyword>
<dbReference type="FunFam" id="1.20.1250.20:FF:000055">
    <property type="entry name" value="Facilitated trehalose transporter Tret1-2 homolog"/>
    <property type="match status" value="1"/>
</dbReference>
<feature type="transmembrane region" description="Helical" evidence="9">
    <location>
        <begin position="445"/>
        <end position="463"/>
    </location>
</feature>
<dbReference type="PROSITE" id="PS00216">
    <property type="entry name" value="SUGAR_TRANSPORT_1"/>
    <property type="match status" value="1"/>
</dbReference>
<comment type="subcellular location">
    <subcellularLocation>
        <location evidence="1">Cell membrane</location>
        <topology evidence="1">Multi-pass membrane protein</topology>
    </subcellularLocation>
</comment>
<evidence type="ECO:0000256" key="7">
    <source>
        <dbReference type="ARBA" id="ARBA00024348"/>
    </source>
</evidence>
<evidence type="ECO:0000256" key="2">
    <source>
        <dbReference type="ARBA" id="ARBA00022475"/>
    </source>
</evidence>
<evidence type="ECO:0000256" key="1">
    <source>
        <dbReference type="ARBA" id="ARBA00004651"/>
    </source>
</evidence>
<keyword evidence="4 9" id="KW-1133">Transmembrane helix</keyword>
<accession>A0A8D8M419</accession>
<dbReference type="InterPro" id="IPR005829">
    <property type="entry name" value="Sugar_transporter_CS"/>
</dbReference>
<name>A0A8D8M419_9HEMI</name>
<evidence type="ECO:0000256" key="4">
    <source>
        <dbReference type="ARBA" id="ARBA00022989"/>
    </source>
</evidence>
<keyword evidence="5 9" id="KW-0472">Membrane</keyword>
<feature type="transmembrane region" description="Helical" evidence="9">
    <location>
        <begin position="376"/>
        <end position="399"/>
    </location>
</feature>
<dbReference type="EMBL" id="HBUF01050629">
    <property type="protein sequence ID" value="CAG6621645.1"/>
    <property type="molecule type" value="Transcribed_RNA"/>
</dbReference>
<protein>
    <submittedName>
        <fullName evidence="11">Facilitated trehalose transporter Tret1</fullName>
    </submittedName>
</protein>
<dbReference type="SUPFAM" id="SSF103473">
    <property type="entry name" value="MFS general substrate transporter"/>
    <property type="match status" value="1"/>
</dbReference>
<dbReference type="PRINTS" id="PR00171">
    <property type="entry name" value="SUGRTRNSPORT"/>
</dbReference>
<feature type="transmembrane region" description="Helical" evidence="9">
    <location>
        <begin position="23"/>
        <end position="49"/>
    </location>
</feature>
<feature type="transmembrane region" description="Helical" evidence="9">
    <location>
        <begin position="99"/>
        <end position="117"/>
    </location>
</feature>
<feature type="transmembrane region" description="Helical" evidence="9">
    <location>
        <begin position="311"/>
        <end position="335"/>
    </location>
</feature>
<dbReference type="NCBIfam" id="TIGR00879">
    <property type="entry name" value="SP"/>
    <property type="match status" value="1"/>
</dbReference>
<feature type="transmembrane region" description="Helical" evidence="9">
    <location>
        <begin position="277"/>
        <end position="299"/>
    </location>
</feature>
<feature type="transmembrane region" description="Helical" evidence="9">
    <location>
        <begin position="158"/>
        <end position="179"/>
    </location>
</feature>
<feature type="transmembrane region" description="Helical" evidence="9">
    <location>
        <begin position="123"/>
        <end position="146"/>
    </location>
</feature>
<evidence type="ECO:0000256" key="6">
    <source>
        <dbReference type="ARBA" id="ARBA00023180"/>
    </source>
</evidence>
<proteinExistence type="inferred from homology"/>
<dbReference type="GO" id="GO:0022857">
    <property type="term" value="F:transmembrane transporter activity"/>
    <property type="evidence" value="ECO:0007669"/>
    <property type="project" value="InterPro"/>
</dbReference>
<dbReference type="InterPro" id="IPR036259">
    <property type="entry name" value="MFS_trans_sf"/>
</dbReference>
<feature type="transmembrane region" description="Helical" evidence="9">
    <location>
        <begin position="411"/>
        <end position="433"/>
    </location>
</feature>
<dbReference type="Pfam" id="PF00083">
    <property type="entry name" value="Sugar_tr"/>
    <property type="match status" value="1"/>
</dbReference>
<dbReference type="AlphaFoldDB" id="A0A8D8M419"/>
<dbReference type="PANTHER" id="PTHR48021:SF1">
    <property type="entry name" value="GH07001P-RELATED"/>
    <property type="match status" value="1"/>
</dbReference>
<dbReference type="PROSITE" id="PS50850">
    <property type="entry name" value="MFS"/>
    <property type="match status" value="1"/>
</dbReference>
<dbReference type="InterPro" id="IPR020846">
    <property type="entry name" value="MFS_dom"/>
</dbReference>
<dbReference type="EMBL" id="HBUF01050628">
    <property type="protein sequence ID" value="CAG6621644.1"/>
    <property type="molecule type" value="Transcribed_RNA"/>
</dbReference>
<keyword evidence="2" id="KW-1003">Cell membrane</keyword>
<dbReference type="Gene3D" id="1.20.1250.20">
    <property type="entry name" value="MFS general substrate transporter like domains"/>
    <property type="match status" value="1"/>
</dbReference>
<evidence type="ECO:0000256" key="9">
    <source>
        <dbReference type="SAM" id="Phobius"/>
    </source>
</evidence>